<dbReference type="Proteomes" id="UP001250656">
    <property type="component" value="Unassembled WGS sequence"/>
</dbReference>
<feature type="transmembrane region" description="Helical" evidence="1">
    <location>
        <begin position="16"/>
        <end position="35"/>
    </location>
</feature>
<dbReference type="InterPro" id="IPR005325">
    <property type="entry name" value="DUF308_memb"/>
</dbReference>
<dbReference type="InterPro" id="IPR052712">
    <property type="entry name" value="Acid_resist_chaperone_HdeD"/>
</dbReference>
<feature type="transmembrane region" description="Helical" evidence="1">
    <location>
        <begin position="41"/>
        <end position="62"/>
    </location>
</feature>
<dbReference type="EMBL" id="JAVTTP010000001">
    <property type="protein sequence ID" value="MDT7827533.1"/>
    <property type="molecule type" value="Genomic_DNA"/>
</dbReference>
<proteinExistence type="predicted"/>
<name>A0ABU3L2A7_9FLAO</name>
<dbReference type="Pfam" id="PF03729">
    <property type="entry name" value="DUF308"/>
    <property type="match status" value="2"/>
</dbReference>
<protein>
    <submittedName>
        <fullName evidence="2">HdeD family acid-resistance protein</fullName>
    </submittedName>
</protein>
<dbReference type="PANTHER" id="PTHR34989">
    <property type="entry name" value="PROTEIN HDED"/>
    <property type="match status" value="1"/>
</dbReference>
<sequence>METQLLKSIKDAIKHWYVPLLVGIFFVIVSIVVFSSPMTSLLTLSILFAISFLLGGIAEIVFSVTNRHQLDNWGWSLAFGIITLIAGLLLFMNPGLSVITLAFYVGFVVLFRSVAAISFSLDLKRYGSDNWGWLLAFGILGAIFSFILLWNPLFAGMGAVVLVALSFLFAGLFSILFALQLRKLHKASKELSPELRQRYEALAEDIRREQG</sequence>
<feature type="transmembrane region" description="Helical" evidence="1">
    <location>
        <begin position="98"/>
        <end position="119"/>
    </location>
</feature>
<evidence type="ECO:0000256" key="1">
    <source>
        <dbReference type="SAM" id="Phobius"/>
    </source>
</evidence>
<feature type="transmembrane region" description="Helical" evidence="1">
    <location>
        <begin position="131"/>
        <end position="150"/>
    </location>
</feature>
<accession>A0ABU3L2A7</accession>
<comment type="caution">
    <text evidence="2">The sequence shown here is derived from an EMBL/GenBank/DDBJ whole genome shotgun (WGS) entry which is preliminary data.</text>
</comment>
<feature type="transmembrane region" description="Helical" evidence="1">
    <location>
        <begin position="156"/>
        <end position="179"/>
    </location>
</feature>
<keyword evidence="1" id="KW-1133">Transmembrane helix</keyword>
<organism evidence="2 3">
    <name type="scientific">Pricia mediterranea</name>
    <dbReference type="NCBI Taxonomy" id="3076079"/>
    <lineage>
        <taxon>Bacteria</taxon>
        <taxon>Pseudomonadati</taxon>
        <taxon>Bacteroidota</taxon>
        <taxon>Flavobacteriia</taxon>
        <taxon>Flavobacteriales</taxon>
        <taxon>Flavobacteriaceae</taxon>
        <taxon>Pricia</taxon>
    </lineage>
</organism>
<dbReference type="RefSeq" id="WP_314012489.1">
    <property type="nucleotide sequence ID" value="NZ_JAVTTP010000001.1"/>
</dbReference>
<dbReference type="PANTHER" id="PTHR34989:SF1">
    <property type="entry name" value="PROTEIN HDED"/>
    <property type="match status" value="1"/>
</dbReference>
<keyword evidence="1" id="KW-0812">Transmembrane</keyword>
<keyword evidence="3" id="KW-1185">Reference proteome</keyword>
<feature type="transmembrane region" description="Helical" evidence="1">
    <location>
        <begin position="74"/>
        <end position="92"/>
    </location>
</feature>
<keyword evidence="1" id="KW-0472">Membrane</keyword>
<evidence type="ECO:0000313" key="2">
    <source>
        <dbReference type="EMBL" id="MDT7827533.1"/>
    </source>
</evidence>
<reference evidence="2 3" key="1">
    <citation type="submission" date="2023-09" db="EMBL/GenBank/DDBJ databases">
        <title>Novel taxa isolated from Blanes Bay.</title>
        <authorList>
            <person name="Rey-Velasco X."/>
            <person name="Lucena T."/>
        </authorList>
    </citation>
    <scope>NUCLEOTIDE SEQUENCE [LARGE SCALE GENOMIC DNA]</scope>
    <source>
        <strain evidence="2 3">S334</strain>
    </source>
</reference>
<gene>
    <name evidence="2" type="ORF">RQM65_02495</name>
</gene>
<evidence type="ECO:0000313" key="3">
    <source>
        <dbReference type="Proteomes" id="UP001250656"/>
    </source>
</evidence>